<evidence type="ECO:0000313" key="12">
    <source>
        <dbReference type="EMBL" id="NHF61339.1"/>
    </source>
</evidence>
<comment type="function">
    <text evidence="8">Catalyzes the methylthiolation of an aspartic acid residue of ribosomal protein uS12.</text>
</comment>
<dbReference type="PROSITE" id="PS50926">
    <property type="entry name" value="TRAM"/>
    <property type="match status" value="1"/>
</dbReference>
<dbReference type="SFLD" id="SFLDG01061">
    <property type="entry name" value="methylthiotransferase"/>
    <property type="match status" value="1"/>
</dbReference>
<keyword evidence="12" id="KW-0687">Ribonucleoprotein</keyword>
<dbReference type="Proteomes" id="UP000707206">
    <property type="component" value="Unassembled WGS sequence"/>
</dbReference>
<dbReference type="RefSeq" id="WP_152575837.1">
    <property type="nucleotide sequence ID" value="NZ_VIKU02000007.1"/>
</dbReference>
<comment type="caution">
    <text evidence="12">The sequence shown here is derived from an EMBL/GenBank/DDBJ whole genome shotgun (WGS) entry which is preliminary data.</text>
</comment>
<dbReference type="Pfam" id="PF18693">
    <property type="entry name" value="TRAM_2"/>
    <property type="match status" value="1"/>
</dbReference>
<protein>
    <recommendedName>
        <fullName evidence="8">Ribosomal protein uS12 methylthiotransferase RimO</fullName>
        <shortName evidence="8">uS12 MTTase</shortName>
        <shortName evidence="8">uS12 methylthiotransferase</shortName>
        <ecNumber evidence="8">2.8.4.4</ecNumber>
    </recommendedName>
    <alternativeName>
        <fullName evidence="8">Ribosomal protein uS12 (aspartate-C(3))-methylthiotransferase</fullName>
    </alternativeName>
    <alternativeName>
        <fullName evidence="8">Ribosome maturation factor RimO</fullName>
    </alternativeName>
</protein>
<evidence type="ECO:0000256" key="8">
    <source>
        <dbReference type="HAMAP-Rule" id="MF_01865"/>
    </source>
</evidence>
<reference evidence="12" key="1">
    <citation type="submission" date="2019-07" db="EMBL/GenBank/DDBJ databases">
        <authorList>
            <person name="De-Chao Zhang Q."/>
        </authorList>
    </citation>
    <scope>NUCLEOTIDE SEQUENCE</scope>
    <source>
        <strain evidence="12">TP-CH-4</strain>
    </source>
</reference>
<dbReference type="Gene3D" id="2.40.50.140">
    <property type="entry name" value="Nucleic acid-binding proteins"/>
    <property type="match status" value="1"/>
</dbReference>
<keyword evidence="1 8" id="KW-0004">4Fe-4S</keyword>
<reference evidence="12" key="2">
    <citation type="submission" date="2020-03" db="EMBL/GenBank/DDBJ databases">
        <title>Flavobacteriaceae bacterium strain TP-CH-4, a member of the family Flavobacteriaceae isolated from a deep-sea seamount.</title>
        <authorList>
            <person name="Zhang D.-C."/>
        </authorList>
    </citation>
    <scope>NUCLEOTIDE SEQUENCE</scope>
    <source>
        <strain evidence="12">TP-CH-4</strain>
    </source>
</reference>
<dbReference type="InterPro" id="IPR005840">
    <property type="entry name" value="Ribosomal_uS12_MeSTrfase_RimO"/>
</dbReference>
<dbReference type="EC" id="2.8.4.4" evidence="8"/>
<feature type="binding site" evidence="8">
    <location>
        <position position="53"/>
    </location>
    <ligand>
        <name>[4Fe-4S] cluster</name>
        <dbReference type="ChEBI" id="CHEBI:49883"/>
        <label>1</label>
    </ligand>
</feature>
<dbReference type="PANTHER" id="PTHR43837">
    <property type="entry name" value="RIBOSOMAL PROTEIN S12 METHYLTHIOTRANSFERASE RIMO"/>
    <property type="match status" value="1"/>
</dbReference>
<keyword evidence="12" id="KW-0689">Ribosomal protein</keyword>
<dbReference type="NCBIfam" id="TIGR01125">
    <property type="entry name" value="30S ribosomal protein S12 methylthiotransferase RimO"/>
    <property type="match status" value="1"/>
</dbReference>
<dbReference type="InterPro" id="IPR020612">
    <property type="entry name" value="Methylthiotransferase_CS"/>
</dbReference>
<evidence type="ECO:0000256" key="1">
    <source>
        <dbReference type="ARBA" id="ARBA00022485"/>
    </source>
</evidence>
<comment type="catalytic activity">
    <reaction evidence="8">
        <text>L-aspartate(89)-[ribosomal protein uS12]-hydrogen + (sulfur carrier)-SH + AH2 + 2 S-adenosyl-L-methionine = 3-methylsulfanyl-L-aspartate(89)-[ribosomal protein uS12]-hydrogen + (sulfur carrier)-H + 5'-deoxyadenosine + L-methionine + A + S-adenosyl-L-homocysteine + 2 H(+)</text>
        <dbReference type="Rhea" id="RHEA:37087"/>
        <dbReference type="Rhea" id="RHEA-COMP:10460"/>
        <dbReference type="Rhea" id="RHEA-COMP:10461"/>
        <dbReference type="Rhea" id="RHEA-COMP:14737"/>
        <dbReference type="Rhea" id="RHEA-COMP:14739"/>
        <dbReference type="ChEBI" id="CHEBI:13193"/>
        <dbReference type="ChEBI" id="CHEBI:15378"/>
        <dbReference type="ChEBI" id="CHEBI:17319"/>
        <dbReference type="ChEBI" id="CHEBI:17499"/>
        <dbReference type="ChEBI" id="CHEBI:29917"/>
        <dbReference type="ChEBI" id="CHEBI:29961"/>
        <dbReference type="ChEBI" id="CHEBI:57844"/>
        <dbReference type="ChEBI" id="CHEBI:57856"/>
        <dbReference type="ChEBI" id="CHEBI:59789"/>
        <dbReference type="ChEBI" id="CHEBI:64428"/>
        <dbReference type="ChEBI" id="CHEBI:73599"/>
        <dbReference type="EC" id="2.8.4.4"/>
    </reaction>
</comment>
<dbReference type="GO" id="GO:0103039">
    <property type="term" value="F:protein methylthiotransferase activity"/>
    <property type="evidence" value="ECO:0007669"/>
    <property type="project" value="UniProtKB-EC"/>
</dbReference>
<accession>A0A967E8J0</accession>
<dbReference type="InterPro" id="IPR058240">
    <property type="entry name" value="rSAM_sf"/>
</dbReference>
<dbReference type="Pfam" id="PF04055">
    <property type="entry name" value="Radical_SAM"/>
    <property type="match status" value="1"/>
</dbReference>
<dbReference type="InterPro" id="IPR006638">
    <property type="entry name" value="Elp3/MiaA/NifB-like_rSAM"/>
</dbReference>
<feature type="binding site" evidence="8">
    <location>
        <position position="18"/>
    </location>
    <ligand>
        <name>[4Fe-4S] cluster</name>
        <dbReference type="ChEBI" id="CHEBI:49883"/>
        <label>1</label>
    </ligand>
</feature>
<dbReference type="SMART" id="SM00729">
    <property type="entry name" value="Elp3"/>
    <property type="match status" value="1"/>
</dbReference>
<organism evidence="12 13">
    <name type="scientific">Pelagihabitans pacificus</name>
    <dbReference type="NCBI Taxonomy" id="2696054"/>
    <lineage>
        <taxon>Bacteria</taxon>
        <taxon>Pseudomonadati</taxon>
        <taxon>Bacteroidota</taxon>
        <taxon>Flavobacteriia</taxon>
        <taxon>Flavobacteriales</taxon>
        <taxon>Flavobacteriaceae</taxon>
        <taxon>Pelagihabitans</taxon>
    </lineage>
</organism>
<comment type="subcellular location">
    <subcellularLocation>
        <location evidence="8">Cytoplasm</location>
    </subcellularLocation>
</comment>
<feature type="domain" description="TRAM" evidence="9">
    <location>
        <begin position="367"/>
        <end position="433"/>
    </location>
</feature>
<dbReference type="InterPro" id="IPR038135">
    <property type="entry name" value="Methylthiotransferase_N_sf"/>
</dbReference>
<dbReference type="GO" id="GO:0051539">
    <property type="term" value="F:4 iron, 4 sulfur cluster binding"/>
    <property type="evidence" value="ECO:0007669"/>
    <property type="project" value="UniProtKB-UniRule"/>
</dbReference>
<dbReference type="GO" id="GO:0006400">
    <property type="term" value="P:tRNA modification"/>
    <property type="evidence" value="ECO:0007669"/>
    <property type="project" value="InterPro"/>
</dbReference>
<keyword evidence="7 8" id="KW-0411">Iron-sulfur</keyword>
<dbReference type="PROSITE" id="PS51918">
    <property type="entry name" value="RADICAL_SAM"/>
    <property type="match status" value="1"/>
</dbReference>
<dbReference type="SFLD" id="SFLDF00274">
    <property type="entry name" value="ribosomal_protein_S12_methylth"/>
    <property type="match status" value="1"/>
</dbReference>
<evidence type="ECO:0000256" key="4">
    <source>
        <dbReference type="ARBA" id="ARBA00022691"/>
    </source>
</evidence>
<evidence type="ECO:0000259" key="9">
    <source>
        <dbReference type="PROSITE" id="PS50926"/>
    </source>
</evidence>
<feature type="binding site" evidence="8">
    <location>
        <position position="87"/>
    </location>
    <ligand>
        <name>[4Fe-4S] cluster</name>
        <dbReference type="ChEBI" id="CHEBI:49883"/>
        <label>1</label>
    </ligand>
</feature>
<dbReference type="Pfam" id="PF00919">
    <property type="entry name" value="UPF0004"/>
    <property type="match status" value="1"/>
</dbReference>
<feature type="binding site" evidence="8">
    <location>
        <position position="155"/>
    </location>
    <ligand>
        <name>[4Fe-4S] cluster</name>
        <dbReference type="ChEBI" id="CHEBI:49883"/>
        <label>2</label>
        <note>4Fe-4S-S-AdoMet</note>
    </ligand>
</feature>
<feature type="domain" description="MTTase N-terminal" evidence="10">
    <location>
        <begin position="9"/>
        <end position="124"/>
    </location>
</feature>
<dbReference type="Gene3D" id="3.80.30.20">
    <property type="entry name" value="tm_1862 like domain"/>
    <property type="match status" value="1"/>
</dbReference>
<evidence type="ECO:0000259" key="10">
    <source>
        <dbReference type="PROSITE" id="PS51449"/>
    </source>
</evidence>
<dbReference type="Gene3D" id="3.40.50.12160">
    <property type="entry name" value="Methylthiotransferase, N-terminal domain"/>
    <property type="match status" value="1"/>
</dbReference>
<dbReference type="EMBL" id="VIKU02000007">
    <property type="protein sequence ID" value="NHF61339.1"/>
    <property type="molecule type" value="Genomic_DNA"/>
</dbReference>
<dbReference type="SUPFAM" id="SSF102114">
    <property type="entry name" value="Radical SAM enzymes"/>
    <property type="match status" value="1"/>
</dbReference>
<dbReference type="GO" id="GO:0005840">
    <property type="term" value="C:ribosome"/>
    <property type="evidence" value="ECO:0007669"/>
    <property type="project" value="UniProtKB-KW"/>
</dbReference>
<name>A0A967E8J0_9FLAO</name>
<gene>
    <name evidence="8 12" type="primary">rimO</name>
    <name evidence="12" type="ORF">FK220_018440</name>
</gene>
<dbReference type="InterPro" id="IPR012340">
    <property type="entry name" value="NA-bd_OB-fold"/>
</dbReference>
<dbReference type="SFLD" id="SFLDS00029">
    <property type="entry name" value="Radical_SAM"/>
    <property type="match status" value="1"/>
</dbReference>
<dbReference type="InterPro" id="IPR013848">
    <property type="entry name" value="Methylthiotransferase_N"/>
</dbReference>
<comment type="cofactor">
    <cofactor evidence="8">
        <name>[4Fe-4S] cluster</name>
        <dbReference type="ChEBI" id="CHEBI:49883"/>
    </cofactor>
    <text evidence="8">Binds 2 [4Fe-4S] clusters. One cluster is coordinated with 3 cysteines and an exchangeable S-adenosyl-L-methionine.</text>
</comment>
<keyword evidence="6 8" id="KW-0408">Iron</keyword>
<dbReference type="InterPro" id="IPR023404">
    <property type="entry name" value="rSAM_horseshoe"/>
</dbReference>
<dbReference type="GO" id="GO:0035599">
    <property type="term" value="F:aspartic acid methylthiotransferase activity"/>
    <property type="evidence" value="ECO:0007669"/>
    <property type="project" value="TreeGrafter"/>
</dbReference>
<feature type="binding site" evidence="8">
    <location>
        <position position="148"/>
    </location>
    <ligand>
        <name>[4Fe-4S] cluster</name>
        <dbReference type="ChEBI" id="CHEBI:49883"/>
        <label>2</label>
        <note>4Fe-4S-S-AdoMet</note>
    </ligand>
</feature>
<dbReference type="CDD" id="cd01335">
    <property type="entry name" value="Radical_SAM"/>
    <property type="match status" value="1"/>
</dbReference>
<proteinExistence type="inferred from homology"/>
<dbReference type="SFLD" id="SFLDG01082">
    <property type="entry name" value="B12-binding_domain_containing"/>
    <property type="match status" value="1"/>
</dbReference>
<dbReference type="GO" id="GO:0046872">
    <property type="term" value="F:metal ion binding"/>
    <property type="evidence" value="ECO:0007669"/>
    <property type="project" value="UniProtKB-KW"/>
</dbReference>
<comment type="similarity">
    <text evidence="8">Belongs to the methylthiotransferase family. RimO subfamily.</text>
</comment>
<keyword evidence="2 8" id="KW-0963">Cytoplasm</keyword>
<keyword evidence="4 8" id="KW-0949">S-adenosyl-L-methionine</keyword>
<evidence type="ECO:0000256" key="6">
    <source>
        <dbReference type="ARBA" id="ARBA00023004"/>
    </source>
</evidence>
<dbReference type="InterPro" id="IPR007197">
    <property type="entry name" value="rSAM"/>
</dbReference>
<dbReference type="NCBIfam" id="TIGR00089">
    <property type="entry name" value="MiaB/RimO family radical SAM methylthiotransferase"/>
    <property type="match status" value="1"/>
</dbReference>
<evidence type="ECO:0000256" key="2">
    <source>
        <dbReference type="ARBA" id="ARBA00022490"/>
    </source>
</evidence>
<dbReference type="PANTHER" id="PTHR43837:SF1">
    <property type="entry name" value="RIBOSOMAL PROTEIN US12 METHYLTHIOTRANSFERASE RIMO"/>
    <property type="match status" value="1"/>
</dbReference>
<keyword evidence="3 8" id="KW-0808">Transferase</keyword>
<dbReference type="PROSITE" id="PS01278">
    <property type="entry name" value="MTTASE_RADICAL"/>
    <property type="match status" value="1"/>
</dbReference>
<dbReference type="GO" id="GO:0005829">
    <property type="term" value="C:cytosol"/>
    <property type="evidence" value="ECO:0007669"/>
    <property type="project" value="TreeGrafter"/>
</dbReference>
<evidence type="ECO:0000256" key="3">
    <source>
        <dbReference type="ARBA" id="ARBA00022679"/>
    </source>
</evidence>
<dbReference type="HAMAP" id="MF_01865">
    <property type="entry name" value="MTTase_RimO"/>
    <property type="match status" value="1"/>
</dbReference>
<feature type="domain" description="Radical SAM core" evidence="11">
    <location>
        <begin position="134"/>
        <end position="365"/>
    </location>
</feature>
<dbReference type="InterPro" id="IPR005839">
    <property type="entry name" value="Methylthiotransferase"/>
</dbReference>
<dbReference type="PROSITE" id="PS51449">
    <property type="entry name" value="MTTASE_N"/>
    <property type="match status" value="1"/>
</dbReference>
<evidence type="ECO:0000313" key="13">
    <source>
        <dbReference type="Proteomes" id="UP000707206"/>
    </source>
</evidence>
<keyword evidence="5 8" id="KW-0479">Metal-binding</keyword>
<dbReference type="FunFam" id="3.80.30.20:FF:000001">
    <property type="entry name" value="tRNA-2-methylthio-N(6)-dimethylallyladenosine synthase 2"/>
    <property type="match status" value="1"/>
</dbReference>
<dbReference type="InterPro" id="IPR002792">
    <property type="entry name" value="TRAM_dom"/>
</dbReference>
<dbReference type="AlphaFoldDB" id="A0A967E8J0"/>
<evidence type="ECO:0000256" key="5">
    <source>
        <dbReference type="ARBA" id="ARBA00022723"/>
    </source>
</evidence>
<evidence type="ECO:0000259" key="11">
    <source>
        <dbReference type="PROSITE" id="PS51918"/>
    </source>
</evidence>
<keyword evidence="13" id="KW-1185">Reference proteome</keyword>
<feature type="binding site" evidence="8">
    <location>
        <position position="152"/>
    </location>
    <ligand>
        <name>[4Fe-4S] cluster</name>
        <dbReference type="ChEBI" id="CHEBI:49883"/>
        <label>2</label>
        <note>4Fe-4S-S-AdoMet</note>
    </ligand>
</feature>
<sequence>MRTKSLKKNRINVVTLGCSKNVYDSEVLMGQLRANNKEVVHEEEGNIVVINTCGFIANAKEESVNTILEYVEKKEAGAVDKVFVTGCLSERYKPDLQQEIPNVDEYFGTSELPNLLKALGADYKHELIGERLTTTPKNYAYLKIAEGCDRPCSFCAIPLMRGKHRSTPIKGLVTEAEKLAAKGVKELILIAQDLTYYGLDLYKKRNLAELLQALVQVDGIEWIRLHYAFPTGFPMDVLEVMKREPKICNYLDIPLQHISDSILKSMRRGTTKAKTTRLLQDFRAAVPNMAIRTTLIVGYPGETEEDFQTLKQWVEQMRFERLGCFTYSHEENTHAFQLEDNVPEDVKQARANEIMEIQSQISWELNQEKIGKTFRCIIDRKEGNYFVGRTEFDSPDVDNEVLIDANQHYLKQGEFVELKITDAADFDLYGEPV</sequence>
<evidence type="ECO:0000256" key="7">
    <source>
        <dbReference type="ARBA" id="ARBA00023014"/>
    </source>
</evidence>